<name>A0AAV6XCL8_9LAMI</name>
<reference evidence="2" key="1">
    <citation type="submission" date="2019-10" db="EMBL/GenBank/DDBJ databases">
        <authorList>
            <person name="Zhang R."/>
            <person name="Pan Y."/>
            <person name="Wang J."/>
            <person name="Ma R."/>
            <person name="Yu S."/>
        </authorList>
    </citation>
    <scope>NUCLEOTIDE SEQUENCE</scope>
    <source>
        <strain evidence="2">LA-IB0</strain>
        <tissue evidence="2">Leaf</tissue>
    </source>
</reference>
<sequence>MLPQQKVEIIVNVLAVSNKDMNFIYILASWEGSAADCKILCDAVTRDNGLQIPRGEQEDGSVTEIESRNVTFLENDFPSKGEIKEREPLFELNDSNTENLQSRSLEMQEDELLLGPSGSQSHSSDVDESQLREMETSSCSQFSSKTGKKADKRRIWSLTGYLGALEQSMVKAFPGTDLHADPYINSKIHVWKKTHSSLATMPSRSGFNFNYSSHVITIDDDDVWDKYVKTDSNARTMRSKSFPFYLASVKDRVMVTKKSSSKRKKSIDSVDERMVDMMGQYCIGTNQRLGEIAQRIGHEFDASEK</sequence>
<dbReference type="Proteomes" id="UP000826271">
    <property type="component" value="Unassembled WGS sequence"/>
</dbReference>
<proteinExistence type="predicted"/>
<accession>A0AAV6XCL8</accession>
<evidence type="ECO:0000256" key="1">
    <source>
        <dbReference type="SAM" id="MobiDB-lite"/>
    </source>
</evidence>
<evidence type="ECO:0008006" key="4">
    <source>
        <dbReference type="Google" id="ProtNLM"/>
    </source>
</evidence>
<dbReference type="PANTHER" id="PTHR48464:SF1">
    <property type="entry name" value="MYB_SANT-LIKE DOMAIN-CONTAINING PROTEIN"/>
    <property type="match status" value="1"/>
</dbReference>
<keyword evidence="3" id="KW-1185">Reference proteome</keyword>
<protein>
    <recommendedName>
        <fullName evidence="4">BEN domain-containing protein</fullName>
    </recommendedName>
</protein>
<feature type="region of interest" description="Disordered" evidence="1">
    <location>
        <begin position="114"/>
        <end position="145"/>
    </location>
</feature>
<gene>
    <name evidence="2" type="ORF">BUALT_Bualt06G0057300</name>
</gene>
<dbReference type="PANTHER" id="PTHR48464">
    <property type="match status" value="1"/>
</dbReference>
<feature type="compositionally biased region" description="Polar residues" evidence="1">
    <location>
        <begin position="136"/>
        <end position="145"/>
    </location>
</feature>
<dbReference type="AlphaFoldDB" id="A0AAV6XCL8"/>
<evidence type="ECO:0000313" key="3">
    <source>
        <dbReference type="Proteomes" id="UP000826271"/>
    </source>
</evidence>
<dbReference type="EMBL" id="WHWC01000006">
    <property type="protein sequence ID" value="KAG8380831.1"/>
    <property type="molecule type" value="Genomic_DNA"/>
</dbReference>
<evidence type="ECO:0000313" key="2">
    <source>
        <dbReference type="EMBL" id="KAG8380831.1"/>
    </source>
</evidence>
<organism evidence="2 3">
    <name type="scientific">Buddleja alternifolia</name>
    <dbReference type="NCBI Taxonomy" id="168488"/>
    <lineage>
        <taxon>Eukaryota</taxon>
        <taxon>Viridiplantae</taxon>
        <taxon>Streptophyta</taxon>
        <taxon>Embryophyta</taxon>
        <taxon>Tracheophyta</taxon>
        <taxon>Spermatophyta</taxon>
        <taxon>Magnoliopsida</taxon>
        <taxon>eudicotyledons</taxon>
        <taxon>Gunneridae</taxon>
        <taxon>Pentapetalae</taxon>
        <taxon>asterids</taxon>
        <taxon>lamiids</taxon>
        <taxon>Lamiales</taxon>
        <taxon>Scrophulariaceae</taxon>
        <taxon>Buddlejeae</taxon>
        <taxon>Buddleja</taxon>
    </lineage>
</organism>
<comment type="caution">
    <text evidence="2">The sequence shown here is derived from an EMBL/GenBank/DDBJ whole genome shotgun (WGS) entry which is preliminary data.</text>
</comment>